<dbReference type="GO" id="GO:0005525">
    <property type="term" value="F:GTP binding"/>
    <property type="evidence" value="ECO:0007669"/>
    <property type="project" value="UniProtKB-KW"/>
</dbReference>
<dbReference type="Gene3D" id="3.40.50.300">
    <property type="entry name" value="P-loop containing nucleotide triphosphate hydrolases"/>
    <property type="match status" value="1"/>
</dbReference>
<reference evidence="18 19" key="1">
    <citation type="submission" date="2018-03" db="EMBL/GenBank/DDBJ databases">
        <title>Genomic Encyclopedia of Type Strains, Phase III (KMG-III): the genomes of soil and plant-associated and newly described type strains.</title>
        <authorList>
            <person name="Whitman W."/>
        </authorList>
    </citation>
    <scope>NUCLEOTIDE SEQUENCE [LARGE SCALE GENOMIC DNA]</scope>
    <source>
        <strain evidence="18 19">CGMCC 1.07653</strain>
    </source>
</reference>
<dbReference type="RefSeq" id="WP_181315279.1">
    <property type="nucleotide sequence ID" value="NZ_PYAV01000005.1"/>
</dbReference>
<evidence type="ECO:0000313" key="18">
    <source>
        <dbReference type="EMBL" id="PSL46922.1"/>
    </source>
</evidence>
<sequence>MQLVVGGAWSGKRNIAASLAEADGIWLHAEEDQLNAKEQKTMIVDGWDVWVQARIACGSTPEQVRLQFREKLKELKAIKSRQVILIMEEAGRGIVPLEQADRFFRDANGWMAQDAAHEAEEVHHVWHGLCRQLK</sequence>
<comment type="catalytic activity">
    <reaction evidence="3">
        <text>adenosylcob(III)inamide + GTP = adenosylcob(III)inamide phosphate + GDP + H(+)</text>
        <dbReference type="Rhea" id="RHEA:15765"/>
        <dbReference type="ChEBI" id="CHEBI:2480"/>
        <dbReference type="ChEBI" id="CHEBI:15378"/>
        <dbReference type="ChEBI" id="CHEBI:37565"/>
        <dbReference type="ChEBI" id="CHEBI:58189"/>
        <dbReference type="ChEBI" id="CHEBI:58502"/>
        <dbReference type="EC" id="2.7.1.156"/>
    </reaction>
</comment>
<evidence type="ECO:0000313" key="19">
    <source>
        <dbReference type="Proteomes" id="UP000242310"/>
    </source>
</evidence>
<evidence type="ECO:0000256" key="11">
    <source>
        <dbReference type="ARBA" id="ARBA00022679"/>
    </source>
</evidence>
<comment type="catalytic activity">
    <reaction evidence="1">
        <text>adenosylcob(III)inamide + ATP = adenosylcob(III)inamide phosphate + ADP + H(+)</text>
        <dbReference type="Rhea" id="RHEA:15769"/>
        <dbReference type="ChEBI" id="CHEBI:2480"/>
        <dbReference type="ChEBI" id="CHEBI:15378"/>
        <dbReference type="ChEBI" id="CHEBI:30616"/>
        <dbReference type="ChEBI" id="CHEBI:58502"/>
        <dbReference type="ChEBI" id="CHEBI:456216"/>
        <dbReference type="EC" id="2.7.1.156"/>
    </reaction>
</comment>
<comment type="caution">
    <text evidence="18">The sequence shown here is derived from an EMBL/GenBank/DDBJ whole genome shotgun (WGS) entry which is preliminary data.</text>
</comment>
<comment type="catalytic activity">
    <reaction evidence="2">
        <text>adenosylcob(III)inamide phosphate + GTP + H(+) = adenosylcob(III)inamide-GDP + diphosphate</text>
        <dbReference type="Rhea" id="RHEA:22712"/>
        <dbReference type="ChEBI" id="CHEBI:15378"/>
        <dbReference type="ChEBI" id="CHEBI:33019"/>
        <dbReference type="ChEBI" id="CHEBI:37565"/>
        <dbReference type="ChEBI" id="CHEBI:58502"/>
        <dbReference type="ChEBI" id="CHEBI:60487"/>
        <dbReference type="EC" id="2.7.7.62"/>
    </reaction>
</comment>
<evidence type="ECO:0000256" key="1">
    <source>
        <dbReference type="ARBA" id="ARBA00000312"/>
    </source>
</evidence>
<evidence type="ECO:0000256" key="13">
    <source>
        <dbReference type="ARBA" id="ARBA00022777"/>
    </source>
</evidence>
<dbReference type="EMBL" id="PYAV01000005">
    <property type="protein sequence ID" value="PSL46922.1"/>
    <property type="molecule type" value="Genomic_DNA"/>
</dbReference>
<name>A0A2P8HL27_9BACI</name>
<keyword evidence="13 18" id="KW-0418">Kinase</keyword>
<comment type="pathway">
    <text evidence="6">Cofactor biosynthesis; adenosylcobalamin biosynthesis; adenosylcobalamin from cob(II)yrinate a,c-diamide: step 5/7.</text>
</comment>
<evidence type="ECO:0000256" key="15">
    <source>
        <dbReference type="ARBA" id="ARBA00023134"/>
    </source>
</evidence>
<keyword evidence="14" id="KW-0067">ATP-binding</keyword>
<dbReference type="AlphaFoldDB" id="A0A2P8HL27"/>
<accession>A0A2P8HL27</accession>
<keyword evidence="12" id="KW-0547">Nucleotide-binding</keyword>
<proteinExistence type="inferred from homology"/>
<dbReference type="InterPro" id="IPR003203">
    <property type="entry name" value="CobU/CobP"/>
</dbReference>
<keyword evidence="11 18" id="KW-0808">Transferase</keyword>
<dbReference type="EC" id="2.7.7.62" evidence="9"/>
<evidence type="ECO:0000256" key="10">
    <source>
        <dbReference type="ARBA" id="ARBA00022573"/>
    </source>
</evidence>
<dbReference type="UniPathway" id="UPA00148">
    <property type="reaction ID" value="UER00236"/>
</dbReference>
<dbReference type="SUPFAM" id="SSF52540">
    <property type="entry name" value="P-loop containing nucleoside triphosphate hydrolases"/>
    <property type="match status" value="1"/>
</dbReference>
<protein>
    <recommendedName>
        <fullName evidence="16">Adenosylcobinamide kinase</fullName>
        <ecNumber evidence="8">2.7.1.156</ecNumber>
        <ecNumber evidence="9">2.7.7.62</ecNumber>
    </recommendedName>
    <alternativeName>
        <fullName evidence="17">Adenosylcobinamide-phosphate guanylyltransferase</fullName>
    </alternativeName>
</protein>
<dbReference type="PANTHER" id="PTHR34848:SF1">
    <property type="entry name" value="BIFUNCTIONAL ADENOSYLCOBALAMIN BIOSYNTHESIS PROTEIN COBU"/>
    <property type="match status" value="1"/>
</dbReference>
<evidence type="ECO:0000256" key="9">
    <source>
        <dbReference type="ARBA" id="ARBA00012523"/>
    </source>
</evidence>
<evidence type="ECO:0000256" key="12">
    <source>
        <dbReference type="ARBA" id="ARBA00022741"/>
    </source>
</evidence>
<gene>
    <name evidence="18" type="ORF">B0H94_10573</name>
</gene>
<comment type="function">
    <text evidence="4">Catalyzes ATP-dependent phosphorylation of adenosylcobinamide and addition of GMP to adenosylcobinamide phosphate.</text>
</comment>
<dbReference type="GO" id="GO:0005524">
    <property type="term" value="F:ATP binding"/>
    <property type="evidence" value="ECO:0007669"/>
    <property type="project" value="UniProtKB-KW"/>
</dbReference>
<dbReference type="PANTHER" id="PTHR34848">
    <property type="match status" value="1"/>
</dbReference>
<evidence type="ECO:0000256" key="4">
    <source>
        <dbReference type="ARBA" id="ARBA00003889"/>
    </source>
</evidence>
<keyword evidence="10" id="KW-0169">Cobalamin biosynthesis</keyword>
<dbReference type="GO" id="GO:0009236">
    <property type="term" value="P:cobalamin biosynthetic process"/>
    <property type="evidence" value="ECO:0007669"/>
    <property type="project" value="UniProtKB-UniPathway"/>
</dbReference>
<evidence type="ECO:0000256" key="6">
    <source>
        <dbReference type="ARBA" id="ARBA00005159"/>
    </source>
</evidence>
<keyword evidence="19" id="KW-1185">Reference proteome</keyword>
<organism evidence="18 19">
    <name type="scientific">Salsuginibacillus halophilus</name>
    <dbReference type="NCBI Taxonomy" id="517424"/>
    <lineage>
        <taxon>Bacteria</taxon>
        <taxon>Bacillati</taxon>
        <taxon>Bacillota</taxon>
        <taxon>Bacilli</taxon>
        <taxon>Bacillales</taxon>
        <taxon>Bacillaceae</taxon>
        <taxon>Salsuginibacillus</taxon>
    </lineage>
</organism>
<evidence type="ECO:0000256" key="16">
    <source>
        <dbReference type="ARBA" id="ARBA00029570"/>
    </source>
</evidence>
<evidence type="ECO:0000256" key="14">
    <source>
        <dbReference type="ARBA" id="ARBA00022840"/>
    </source>
</evidence>
<evidence type="ECO:0000256" key="5">
    <source>
        <dbReference type="ARBA" id="ARBA00004692"/>
    </source>
</evidence>
<dbReference type="GO" id="GO:0043752">
    <property type="term" value="F:adenosylcobinamide kinase activity"/>
    <property type="evidence" value="ECO:0007669"/>
    <property type="project" value="UniProtKB-EC"/>
</dbReference>
<evidence type="ECO:0000256" key="8">
    <source>
        <dbReference type="ARBA" id="ARBA00012016"/>
    </source>
</evidence>
<dbReference type="InterPro" id="IPR027417">
    <property type="entry name" value="P-loop_NTPase"/>
</dbReference>
<dbReference type="Pfam" id="PF02283">
    <property type="entry name" value="CobU"/>
    <property type="match status" value="1"/>
</dbReference>
<comment type="similarity">
    <text evidence="7">Belongs to the CobU/CobP family.</text>
</comment>
<dbReference type="Proteomes" id="UP000242310">
    <property type="component" value="Unassembled WGS sequence"/>
</dbReference>
<evidence type="ECO:0000256" key="2">
    <source>
        <dbReference type="ARBA" id="ARBA00000711"/>
    </source>
</evidence>
<comment type="pathway">
    <text evidence="5">Cofactor biosynthesis; adenosylcobalamin biosynthesis; adenosylcobalamin from cob(II)yrinate a,c-diamide: step 6/7.</text>
</comment>
<dbReference type="EC" id="2.7.1.156" evidence="8"/>
<keyword evidence="15" id="KW-0342">GTP-binding</keyword>
<evidence type="ECO:0000256" key="7">
    <source>
        <dbReference type="ARBA" id="ARBA00007490"/>
    </source>
</evidence>
<dbReference type="GO" id="GO:0008820">
    <property type="term" value="F:cobinamide phosphate guanylyltransferase activity"/>
    <property type="evidence" value="ECO:0007669"/>
    <property type="project" value="UniProtKB-EC"/>
</dbReference>
<evidence type="ECO:0000256" key="3">
    <source>
        <dbReference type="ARBA" id="ARBA00001522"/>
    </source>
</evidence>
<keyword evidence="18" id="KW-0548">Nucleotidyltransferase</keyword>
<evidence type="ECO:0000256" key="17">
    <source>
        <dbReference type="ARBA" id="ARBA00030571"/>
    </source>
</evidence>